<proteinExistence type="predicted"/>
<comment type="caution">
    <text evidence="2">The sequence shown here is derived from an EMBL/GenBank/DDBJ whole genome shotgun (WGS) entry which is preliminary data.</text>
</comment>
<reference evidence="2 3" key="1">
    <citation type="journal article" date="2022" name="G3 (Bethesda)">
        <title>Whole-genome sequence and methylome profiling of the almond [Prunus dulcis (Mill.) D.A. Webb] cultivar 'Nonpareil'.</title>
        <authorList>
            <person name="D'Amico-Willman K.M."/>
            <person name="Ouma W.Z."/>
            <person name="Meulia T."/>
            <person name="Sideli G.M."/>
            <person name="Gradziel T.M."/>
            <person name="Fresnedo-Ramirez J."/>
        </authorList>
    </citation>
    <scope>NUCLEOTIDE SEQUENCE [LARGE SCALE GENOMIC DNA]</scope>
    <source>
        <strain evidence="2">Clone GOH B32 T37-40</strain>
    </source>
</reference>
<evidence type="ECO:0000256" key="1">
    <source>
        <dbReference type="SAM" id="MobiDB-lite"/>
    </source>
</evidence>
<dbReference type="EMBL" id="JAJFAZ020000001">
    <property type="protein sequence ID" value="KAI5348272.1"/>
    <property type="molecule type" value="Genomic_DNA"/>
</dbReference>
<feature type="region of interest" description="Disordered" evidence="1">
    <location>
        <begin position="1"/>
        <end position="30"/>
    </location>
</feature>
<name>A0AAD4WU08_PRUDU</name>
<dbReference type="AlphaFoldDB" id="A0AAD4WU08"/>
<protein>
    <submittedName>
        <fullName evidence="2">Uncharacterized protein</fullName>
    </submittedName>
</protein>
<accession>A0AAD4WU08</accession>
<organism evidence="2 3">
    <name type="scientific">Prunus dulcis</name>
    <name type="common">Almond</name>
    <name type="synonym">Amygdalus dulcis</name>
    <dbReference type="NCBI Taxonomy" id="3755"/>
    <lineage>
        <taxon>Eukaryota</taxon>
        <taxon>Viridiplantae</taxon>
        <taxon>Streptophyta</taxon>
        <taxon>Embryophyta</taxon>
        <taxon>Tracheophyta</taxon>
        <taxon>Spermatophyta</taxon>
        <taxon>Magnoliopsida</taxon>
        <taxon>eudicotyledons</taxon>
        <taxon>Gunneridae</taxon>
        <taxon>Pentapetalae</taxon>
        <taxon>rosids</taxon>
        <taxon>fabids</taxon>
        <taxon>Rosales</taxon>
        <taxon>Rosaceae</taxon>
        <taxon>Amygdaloideae</taxon>
        <taxon>Amygdaleae</taxon>
        <taxon>Prunus</taxon>
    </lineage>
</organism>
<feature type="region of interest" description="Disordered" evidence="1">
    <location>
        <begin position="110"/>
        <end position="157"/>
    </location>
</feature>
<evidence type="ECO:0000313" key="2">
    <source>
        <dbReference type="EMBL" id="KAI5348272.1"/>
    </source>
</evidence>
<gene>
    <name evidence="2" type="ORF">L3X38_001159</name>
</gene>
<feature type="compositionally biased region" description="Low complexity" evidence="1">
    <location>
        <begin position="136"/>
        <end position="149"/>
    </location>
</feature>
<sequence>MGDSPPTGTGTGIPRNLLKGDWFGDGGGDGERGRGWNCHIRPLPGPLPSLEVQFRVGESAYHDNGGKRIIKKGRVVTIDMNSVCPYPLPWHYGGSALRASPAARMDSGLGGGGGGVWEKSGLPAAEGSPGKRWGPRDWAAPRWSSARASARGRWHHG</sequence>
<keyword evidence="3" id="KW-1185">Reference proteome</keyword>
<dbReference type="Proteomes" id="UP001054821">
    <property type="component" value="Chromosome 1"/>
</dbReference>
<evidence type="ECO:0000313" key="3">
    <source>
        <dbReference type="Proteomes" id="UP001054821"/>
    </source>
</evidence>